<dbReference type="OrthoDB" id="9998551at2"/>
<name>S4XVD2_SORCE</name>
<gene>
    <name evidence="3" type="ORF">SCE1572_23535</name>
</gene>
<evidence type="ECO:0000313" key="4">
    <source>
        <dbReference type="Proteomes" id="UP000014803"/>
    </source>
</evidence>
<keyword evidence="2" id="KW-0732">Signal</keyword>
<dbReference type="HOGENOM" id="CLU_2702876_0_0_7"/>
<dbReference type="RefSeq" id="WP_020736634.1">
    <property type="nucleotide sequence ID" value="NC_021658.1"/>
</dbReference>
<dbReference type="PATRIC" id="fig|1254432.3.peg.5341"/>
<feature type="chain" id="PRO_5004533981" evidence="2">
    <location>
        <begin position="22"/>
        <end position="73"/>
    </location>
</feature>
<dbReference type="Proteomes" id="UP000014803">
    <property type="component" value="Chromosome"/>
</dbReference>
<proteinExistence type="predicted"/>
<dbReference type="AlphaFoldDB" id="S4XVD2"/>
<dbReference type="KEGG" id="scu:SCE1572_23535"/>
<accession>S4XVD2</accession>
<dbReference type="PROSITE" id="PS51257">
    <property type="entry name" value="PROKAR_LIPOPROTEIN"/>
    <property type="match status" value="1"/>
</dbReference>
<evidence type="ECO:0000256" key="2">
    <source>
        <dbReference type="SAM" id="SignalP"/>
    </source>
</evidence>
<evidence type="ECO:0000313" key="3">
    <source>
        <dbReference type="EMBL" id="AGP37192.1"/>
    </source>
</evidence>
<sequence length="73" mass="6493">MWNRALVFASCAVLSALLTVACGETRPIVDRGDAAGGAGGDGSSASGEGGAGGGPSGDGGQGGGAAGAGGEGQ</sequence>
<dbReference type="EMBL" id="CP003969">
    <property type="protein sequence ID" value="AGP37192.1"/>
    <property type="molecule type" value="Genomic_DNA"/>
</dbReference>
<protein>
    <submittedName>
        <fullName evidence="3">Uncharacterized protein</fullName>
    </submittedName>
</protein>
<feature type="region of interest" description="Disordered" evidence="1">
    <location>
        <begin position="28"/>
        <end position="73"/>
    </location>
</feature>
<evidence type="ECO:0000256" key="1">
    <source>
        <dbReference type="SAM" id="MobiDB-lite"/>
    </source>
</evidence>
<dbReference type="STRING" id="1254432.SCE1572_23535"/>
<reference evidence="3 4" key="1">
    <citation type="journal article" date="2013" name="Sci. Rep.">
        <title>Extraordinary expansion of a Sorangium cellulosum genome from an alkaline milieu.</title>
        <authorList>
            <person name="Han K."/>
            <person name="Li Z.F."/>
            <person name="Peng R."/>
            <person name="Zhu L.P."/>
            <person name="Zhou T."/>
            <person name="Wang L.G."/>
            <person name="Li S.G."/>
            <person name="Zhang X.B."/>
            <person name="Hu W."/>
            <person name="Wu Z.H."/>
            <person name="Qin N."/>
            <person name="Li Y.Z."/>
        </authorList>
    </citation>
    <scope>NUCLEOTIDE SEQUENCE [LARGE SCALE GENOMIC DNA]</scope>
    <source>
        <strain evidence="3 4">So0157-2</strain>
    </source>
</reference>
<organism evidence="3 4">
    <name type="scientific">Sorangium cellulosum So0157-2</name>
    <dbReference type="NCBI Taxonomy" id="1254432"/>
    <lineage>
        <taxon>Bacteria</taxon>
        <taxon>Pseudomonadati</taxon>
        <taxon>Myxococcota</taxon>
        <taxon>Polyangia</taxon>
        <taxon>Polyangiales</taxon>
        <taxon>Polyangiaceae</taxon>
        <taxon>Sorangium</taxon>
    </lineage>
</organism>
<feature type="signal peptide" evidence="2">
    <location>
        <begin position="1"/>
        <end position="21"/>
    </location>
</feature>
<feature type="compositionally biased region" description="Gly residues" evidence="1">
    <location>
        <begin position="34"/>
        <end position="73"/>
    </location>
</feature>